<dbReference type="PANTHER" id="PTHR22901:SF0">
    <property type="entry name" value="SIALATE O-ACETYLESTERASE"/>
    <property type="match status" value="1"/>
</dbReference>
<dbReference type="AlphaFoldDB" id="A0A210PY92"/>
<reference evidence="4 5" key="1">
    <citation type="journal article" date="2017" name="Nat. Ecol. Evol.">
        <title>Scallop genome provides insights into evolution of bilaterian karyotype and development.</title>
        <authorList>
            <person name="Wang S."/>
            <person name="Zhang J."/>
            <person name="Jiao W."/>
            <person name="Li J."/>
            <person name="Xun X."/>
            <person name="Sun Y."/>
            <person name="Guo X."/>
            <person name="Huan P."/>
            <person name="Dong B."/>
            <person name="Zhang L."/>
            <person name="Hu X."/>
            <person name="Sun X."/>
            <person name="Wang J."/>
            <person name="Zhao C."/>
            <person name="Wang Y."/>
            <person name="Wang D."/>
            <person name="Huang X."/>
            <person name="Wang R."/>
            <person name="Lv J."/>
            <person name="Li Y."/>
            <person name="Zhang Z."/>
            <person name="Liu B."/>
            <person name="Lu W."/>
            <person name="Hui Y."/>
            <person name="Liang J."/>
            <person name="Zhou Z."/>
            <person name="Hou R."/>
            <person name="Li X."/>
            <person name="Liu Y."/>
            <person name="Li H."/>
            <person name="Ning X."/>
            <person name="Lin Y."/>
            <person name="Zhao L."/>
            <person name="Xing Q."/>
            <person name="Dou J."/>
            <person name="Li Y."/>
            <person name="Mao J."/>
            <person name="Guo H."/>
            <person name="Dou H."/>
            <person name="Li T."/>
            <person name="Mu C."/>
            <person name="Jiang W."/>
            <person name="Fu Q."/>
            <person name="Fu X."/>
            <person name="Miao Y."/>
            <person name="Liu J."/>
            <person name="Yu Q."/>
            <person name="Li R."/>
            <person name="Liao H."/>
            <person name="Li X."/>
            <person name="Kong Y."/>
            <person name="Jiang Z."/>
            <person name="Chourrout D."/>
            <person name="Li R."/>
            <person name="Bao Z."/>
        </authorList>
    </citation>
    <scope>NUCLEOTIDE SEQUENCE [LARGE SCALE GENOMIC DNA]</scope>
    <source>
        <strain evidence="4 5">PY_sf001</strain>
    </source>
</reference>
<dbReference type="SUPFAM" id="SSF52266">
    <property type="entry name" value="SGNH hydrolase"/>
    <property type="match status" value="1"/>
</dbReference>
<organism evidence="4 5">
    <name type="scientific">Mizuhopecten yessoensis</name>
    <name type="common">Japanese scallop</name>
    <name type="synonym">Patinopecten yessoensis</name>
    <dbReference type="NCBI Taxonomy" id="6573"/>
    <lineage>
        <taxon>Eukaryota</taxon>
        <taxon>Metazoa</taxon>
        <taxon>Spiralia</taxon>
        <taxon>Lophotrochozoa</taxon>
        <taxon>Mollusca</taxon>
        <taxon>Bivalvia</taxon>
        <taxon>Autobranchia</taxon>
        <taxon>Pteriomorphia</taxon>
        <taxon>Pectinida</taxon>
        <taxon>Pectinoidea</taxon>
        <taxon>Pectinidae</taxon>
        <taxon>Mizuhopecten</taxon>
    </lineage>
</organism>
<keyword evidence="1" id="KW-0378">Hydrolase</keyword>
<protein>
    <submittedName>
        <fullName evidence="4">Sialate O-acetylesterase</fullName>
    </submittedName>
</protein>
<name>A0A210PY92_MIZYE</name>
<evidence type="ECO:0000313" key="4">
    <source>
        <dbReference type="EMBL" id="OWF41444.1"/>
    </source>
</evidence>
<dbReference type="OrthoDB" id="42638at2759"/>
<dbReference type="GO" id="GO:0005975">
    <property type="term" value="P:carbohydrate metabolic process"/>
    <property type="evidence" value="ECO:0007669"/>
    <property type="project" value="TreeGrafter"/>
</dbReference>
<evidence type="ECO:0000313" key="5">
    <source>
        <dbReference type="Proteomes" id="UP000242188"/>
    </source>
</evidence>
<dbReference type="InterPro" id="IPR036514">
    <property type="entry name" value="SGNH_hydro_sf"/>
</dbReference>
<feature type="signal peptide" evidence="2">
    <location>
        <begin position="1"/>
        <end position="20"/>
    </location>
</feature>
<evidence type="ECO:0000256" key="2">
    <source>
        <dbReference type="SAM" id="SignalP"/>
    </source>
</evidence>
<feature type="domain" description="Sialate O-acetylesterase" evidence="3">
    <location>
        <begin position="119"/>
        <end position="313"/>
    </location>
</feature>
<comment type="caution">
    <text evidence="4">The sequence shown here is derived from an EMBL/GenBank/DDBJ whole genome shotgun (WGS) entry which is preliminary data.</text>
</comment>
<dbReference type="Proteomes" id="UP000242188">
    <property type="component" value="Unassembled WGS sequence"/>
</dbReference>
<sequence length="512" mass="56960">MTLVLQIAFVLCILADNASSEPGKLSFASYYGDHMVLQRAPQRAVVWGYASLPVGSVNVTVKGAGSTIGVNYTSRVSPHPETGGVWSVTLRPVNDTKPYTLTLAGRAGTEKISDVLFGDVWLCSGQSNMQFTVNMSYNASVQLEDVANYTSVRVFTAQEATSRVALRDLKAVLEPWSIPSKASLEGREFTYFSDLCWLYGRYLHDHLMYPIGLIDTTWGETAIEQWTSSAVLKKCNVTPKPLHDSELWNAMISPFASMSLYGVIWYQGESNAPEPSTYNCTFPGMIEDWRKHFSSNSDTRPEFPFGFVQLGPNHNDSSITAGFPDIRWHQTADVGYVPNTLMPNTFMAVAMDLPDFKSPWDSIHPRDKDTVARRLVMAAMSVAYNLTMGEIQGPFPESFQVDSAYMTLYVRYTNTVLAPIRSNHGFEVICSPFGKYVRSNHVHDDATWSSVPIIQSDNTAITLDLQQACANQTVAGVRYAWRESPCEYKSCAIYSQYTDLPAPPYLVVGYLP</sequence>
<evidence type="ECO:0000259" key="3">
    <source>
        <dbReference type="Pfam" id="PF03629"/>
    </source>
</evidence>
<proteinExistence type="predicted"/>
<dbReference type="InterPro" id="IPR039329">
    <property type="entry name" value="SIAE"/>
</dbReference>
<evidence type="ECO:0000256" key="1">
    <source>
        <dbReference type="ARBA" id="ARBA00022801"/>
    </source>
</evidence>
<gene>
    <name evidence="4" type="ORF">KP79_PYT07924</name>
</gene>
<dbReference type="GO" id="GO:0001681">
    <property type="term" value="F:sialate O-acetylesterase activity"/>
    <property type="evidence" value="ECO:0007669"/>
    <property type="project" value="InterPro"/>
</dbReference>
<dbReference type="InterPro" id="IPR005181">
    <property type="entry name" value="SASA"/>
</dbReference>
<dbReference type="PANTHER" id="PTHR22901">
    <property type="entry name" value="SIALATE O-ACETYLESTERASE"/>
    <property type="match status" value="1"/>
</dbReference>
<keyword evidence="5" id="KW-1185">Reference proteome</keyword>
<dbReference type="EMBL" id="NEDP02005390">
    <property type="protein sequence ID" value="OWF41444.1"/>
    <property type="molecule type" value="Genomic_DNA"/>
</dbReference>
<feature type="chain" id="PRO_5013256321" evidence="2">
    <location>
        <begin position="21"/>
        <end position="512"/>
    </location>
</feature>
<dbReference type="Pfam" id="PF03629">
    <property type="entry name" value="SASA"/>
    <property type="match status" value="1"/>
</dbReference>
<accession>A0A210PY92</accession>
<dbReference type="Gene3D" id="3.40.50.1110">
    <property type="entry name" value="SGNH hydrolase"/>
    <property type="match status" value="1"/>
</dbReference>
<keyword evidence="2" id="KW-0732">Signal</keyword>